<dbReference type="Proteomes" id="UP000805649">
    <property type="component" value="Unassembled WGS sequence"/>
</dbReference>
<proteinExistence type="predicted"/>
<evidence type="ECO:0000313" key="1">
    <source>
        <dbReference type="EMBL" id="KAL0933282.1"/>
    </source>
</evidence>
<sequence length="534" mass="60398">MTNSSTYASEDLEPQHCYVDKTPYAHGYQSRYTEEIINGGRHGSSSARPIDMKLLRHVNCGYLSTHGVAPTLLALKQHAQALAILISQITPTSQYAEVNNQINTNGRIKKSFRDNEAFDWLNDLSKPYENDDDWHQKPLVDLMNKVRRQSDNRGIEYHCPLQSFDEEETTALKPRPYAAHSALTMHANDCLEMLDHEYSATGGLMSLLPTDSKTDSAEMAAVRNSLLGQWLLFAQHLVARMHDLELSYANALDVTAGEAAVPMQMLSKIGPDGNSGREIAYPQDKWILANAGDDVFDHLHRMLDRQEAQIKIKEEIWTANGTYGEHMWKEQRGGDLYARGLVFYDVKTRFFRLQGKGKSTIFILPAHGEHPAVQQTRRLEVTPTVVSVITPTWPARVSDWETKYKGKLDEATRMEIQNHEMAKVNHKMQEHNETLATELDRARFMNAQFEAYYTTSEARDGATVLEHKAAKLAGELQDQTDKLMRLEELEARLEKIKPHLPESYKSFLFAPAPGQTEPTGAVPFRSTPANMVSN</sequence>
<accession>A0ACC3YN79</accession>
<name>A0ACC3YN79_COLTU</name>
<organism evidence="1 2">
    <name type="scientific">Colletotrichum truncatum</name>
    <name type="common">Anthracnose fungus</name>
    <name type="synonym">Colletotrichum capsici</name>
    <dbReference type="NCBI Taxonomy" id="5467"/>
    <lineage>
        <taxon>Eukaryota</taxon>
        <taxon>Fungi</taxon>
        <taxon>Dikarya</taxon>
        <taxon>Ascomycota</taxon>
        <taxon>Pezizomycotina</taxon>
        <taxon>Sordariomycetes</taxon>
        <taxon>Hypocreomycetidae</taxon>
        <taxon>Glomerellales</taxon>
        <taxon>Glomerellaceae</taxon>
        <taxon>Colletotrichum</taxon>
        <taxon>Colletotrichum truncatum species complex</taxon>
    </lineage>
</organism>
<reference evidence="1 2" key="1">
    <citation type="journal article" date="2020" name="Phytopathology">
        <title>Genome Sequence Resources of Colletotrichum truncatum, C. plurivorum, C. musicola, and C. sojae: Four Species Pathogenic to Soybean (Glycine max).</title>
        <authorList>
            <person name="Rogerio F."/>
            <person name="Boufleur T.R."/>
            <person name="Ciampi-Guillardi M."/>
            <person name="Sukno S.A."/>
            <person name="Thon M.R."/>
            <person name="Massola Junior N.S."/>
            <person name="Baroncelli R."/>
        </authorList>
    </citation>
    <scope>NUCLEOTIDE SEQUENCE [LARGE SCALE GENOMIC DNA]</scope>
    <source>
        <strain evidence="1 2">CMES1059</strain>
    </source>
</reference>
<evidence type="ECO:0000313" key="2">
    <source>
        <dbReference type="Proteomes" id="UP000805649"/>
    </source>
</evidence>
<gene>
    <name evidence="1" type="ORF">CTRU02_212245</name>
</gene>
<dbReference type="EMBL" id="VUJX02000008">
    <property type="protein sequence ID" value="KAL0933282.1"/>
    <property type="molecule type" value="Genomic_DNA"/>
</dbReference>
<comment type="caution">
    <text evidence="1">The sequence shown here is derived from an EMBL/GenBank/DDBJ whole genome shotgun (WGS) entry which is preliminary data.</text>
</comment>
<protein>
    <submittedName>
        <fullName evidence="1">Uncharacterized protein</fullName>
    </submittedName>
</protein>
<keyword evidence="2" id="KW-1185">Reference proteome</keyword>